<evidence type="ECO:0000313" key="1">
    <source>
        <dbReference type="EMBL" id="NMD89350.1"/>
    </source>
</evidence>
<evidence type="ECO:0000313" key="2">
    <source>
        <dbReference type="Proteomes" id="UP000576225"/>
    </source>
</evidence>
<comment type="caution">
    <text evidence="1">The sequence shown here is derived from an EMBL/GenBank/DDBJ whole genome shotgun (WGS) entry which is preliminary data.</text>
</comment>
<sequence>MERRVISNIELSSMIRGFTGAVVGSGYSLEIDRVLWAMRPEAVETIPISTADAAAFAGIVIAQVESEEFLGIMQGAVNEARKSQEGR</sequence>
<name>A0A848B6U9_9BACT</name>
<reference evidence="1 2" key="1">
    <citation type="submission" date="2020-04" db="EMBL/GenBank/DDBJ databases">
        <authorList>
            <person name="Hitch T.C.A."/>
            <person name="Wylensek D."/>
            <person name="Clavel T."/>
        </authorList>
    </citation>
    <scope>NUCLEOTIDE SEQUENCE [LARGE SCALE GENOMIC DNA]</scope>
    <source>
        <strain evidence="1 2">COR2-253-APC-1A</strain>
    </source>
</reference>
<proteinExistence type="predicted"/>
<dbReference type="RefSeq" id="WP_168964251.1">
    <property type="nucleotide sequence ID" value="NZ_JABAEW010000109.1"/>
</dbReference>
<organism evidence="1 2">
    <name type="scientific">Victivallis vadensis</name>
    <dbReference type="NCBI Taxonomy" id="172901"/>
    <lineage>
        <taxon>Bacteria</taxon>
        <taxon>Pseudomonadati</taxon>
        <taxon>Lentisphaerota</taxon>
        <taxon>Lentisphaeria</taxon>
        <taxon>Victivallales</taxon>
        <taxon>Victivallaceae</taxon>
        <taxon>Victivallis</taxon>
    </lineage>
</organism>
<dbReference type="Proteomes" id="UP000576225">
    <property type="component" value="Unassembled WGS sequence"/>
</dbReference>
<dbReference type="AlphaFoldDB" id="A0A848B6U9"/>
<gene>
    <name evidence="1" type="ORF">HF882_22450</name>
</gene>
<protein>
    <submittedName>
        <fullName evidence="1">Uncharacterized protein</fullName>
    </submittedName>
</protein>
<accession>A0A848B6U9</accession>
<dbReference type="EMBL" id="JABAEW010000109">
    <property type="protein sequence ID" value="NMD89350.1"/>
    <property type="molecule type" value="Genomic_DNA"/>
</dbReference>